<name>A0A426DAJ9_9LACO</name>
<proteinExistence type="predicted"/>
<evidence type="ECO:0008006" key="3">
    <source>
        <dbReference type="Google" id="ProtNLM"/>
    </source>
</evidence>
<reference evidence="1 2" key="1">
    <citation type="submission" date="2018-08" db="EMBL/GenBank/DDBJ databases">
        <title>Genome Lactobacillus garii FI11369.</title>
        <authorList>
            <person name="Diaz M."/>
            <person name="Narbad A."/>
        </authorList>
    </citation>
    <scope>NUCLEOTIDE SEQUENCE [LARGE SCALE GENOMIC DNA]</scope>
    <source>
        <strain evidence="1 2">FI11369</strain>
    </source>
</reference>
<dbReference type="Proteomes" id="UP000283633">
    <property type="component" value="Unassembled WGS sequence"/>
</dbReference>
<keyword evidence="2" id="KW-1185">Reference proteome</keyword>
<protein>
    <recommendedName>
        <fullName evidence="3">TPR repeat-containing protein</fullName>
    </recommendedName>
</protein>
<sequence>MTPAETLTAAQRATAAKEWSQAASLWEAVYQTAQTASNNYQLVNALVADEQYSAASSVATEFETTYLQTDGAADLYLTALLKSRQFIPARILVTARSAGEWQLAALQRVQEAEADAETTLATTLTTTMRQFYHLSDQPVEAQAERIQAAQHLTYAKYLTAAKFLLVDPFLHQLSRVEVLYTLRAIGVAEPVDLQTFDDQRVTLIPAQLPVMGQDTTSLAAQRVLSTSVGQQDPTLYAGLEALLSLQLMYLYPQAERVVLDPEVWVRVFVGLQTGQLSESDRRAASRIVAVQQKIQQMTLDLQK</sequence>
<dbReference type="RefSeq" id="WP_125071069.1">
    <property type="nucleotide sequence ID" value="NZ_QWZQ01000003.1"/>
</dbReference>
<evidence type="ECO:0000313" key="1">
    <source>
        <dbReference type="EMBL" id="RRK11620.1"/>
    </source>
</evidence>
<organism evidence="1 2">
    <name type="scientific">Lactiplantibacillus garii</name>
    <dbReference type="NCBI Taxonomy" id="2306423"/>
    <lineage>
        <taxon>Bacteria</taxon>
        <taxon>Bacillati</taxon>
        <taxon>Bacillota</taxon>
        <taxon>Bacilli</taxon>
        <taxon>Lactobacillales</taxon>
        <taxon>Lactobacillaceae</taxon>
        <taxon>Lactiplantibacillus</taxon>
    </lineage>
</organism>
<dbReference type="OrthoDB" id="1655898at2"/>
<dbReference type="EMBL" id="QWZQ01000003">
    <property type="protein sequence ID" value="RRK11620.1"/>
    <property type="molecule type" value="Genomic_DNA"/>
</dbReference>
<comment type="caution">
    <text evidence="1">The sequence shown here is derived from an EMBL/GenBank/DDBJ whole genome shotgun (WGS) entry which is preliminary data.</text>
</comment>
<gene>
    <name evidence="1" type="ORF">D1831_01805</name>
</gene>
<accession>A0A426DAJ9</accession>
<evidence type="ECO:0000313" key="2">
    <source>
        <dbReference type="Proteomes" id="UP000283633"/>
    </source>
</evidence>
<dbReference type="AlphaFoldDB" id="A0A426DAJ9"/>